<sequence length="333" mass="38001">MIMSIVKSTTYAPDVFKALNGVLLVYKPPRLSVGQLINELKDRITDSLNHYEPRPIEKRVVIEGDIDSEKRIVERPNLADHPLVAGPRYLPWDLRLSPAQPSLGYRSSGLDVIMMGTANKYYRTKLTSNKLVSIYHITGRFGYVTDNFFYDGKITDKSTYGHIRPGKIDSVLARIESSQHDRIFDSAAVPLNSEEAYQLAKDWPSRPPKMAKWPVIYRIRCIHLKLPIFKLEVTIVNETENLLAQIPHDVGQMLRSAAYTESIRRVKFGPFDVIDSLTDKDWDLQSIIKHFSAYLEDHHKVTNLIDAHINSFAVRSEHTVPTNRNESSSSKRA</sequence>
<name>A0A6G1SLX5_9ACAR</name>
<gene>
    <name evidence="3" type="primary">trub2</name>
    <name evidence="3" type="ORF">g.17377</name>
</gene>
<dbReference type="EMBL" id="GGYP01006406">
    <property type="protein sequence ID" value="MDE51177.1"/>
    <property type="molecule type" value="Transcribed_RNA"/>
</dbReference>
<feature type="domain" description="Pseudouridine synthase II N-terminal" evidence="2">
    <location>
        <begin position="107"/>
        <end position="239"/>
    </location>
</feature>
<proteinExistence type="inferred from homology"/>
<dbReference type="AlphaFoldDB" id="A0A6G1SLX5"/>
<reference evidence="3" key="1">
    <citation type="submission" date="2018-10" db="EMBL/GenBank/DDBJ databases">
        <title>Transcriptome assembly of Aceria tosichella (Wheat curl mite) Type 2.</title>
        <authorList>
            <person name="Scully E.D."/>
            <person name="Geib S.M."/>
            <person name="Palmer N.A."/>
            <person name="Gupta A.K."/>
            <person name="Sarath G."/>
            <person name="Tatineni S."/>
        </authorList>
    </citation>
    <scope>NUCLEOTIDE SEQUENCE</scope>
    <source>
        <strain evidence="3">LincolnNE</strain>
    </source>
</reference>
<dbReference type="PANTHER" id="PTHR13195:SF0">
    <property type="entry name" value="PSEUDOURIDYLATE SYNTHASE TRUB2, MITOCHONDRIAL"/>
    <property type="match status" value="1"/>
</dbReference>
<evidence type="ECO:0000313" key="3">
    <source>
        <dbReference type="EMBL" id="MDE51177.1"/>
    </source>
</evidence>
<comment type="similarity">
    <text evidence="1">Belongs to the pseudouridine synthase TruB family.</text>
</comment>
<evidence type="ECO:0000259" key="2">
    <source>
        <dbReference type="Pfam" id="PF01509"/>
    </source>
</evidence>
<dbReference type="PANTHER" id="PTHR13195">
    <property type="entry name" value="PSEUDOURIDINE SYNTHASE-RELATED"/>
    <property type="match status" value="1"/>
</dbReference>
<organism evidence="3">
    <name type="scientific">Aceria tosichella</name>
    <name type="common">wheat curl mite</name>
    <dbReference type="NCBI Taxonomy" id="561515"/>
    <lineage>
        <taxon>Eukaryota</taxon>
        <taxon>Metazoa</taxon>
        <taxon>Ecdysozoa</taxon>
        <taxon>Arthropoda</taxon>
        <taxon>Chelicerata</taxon>
        <taxon>Arachnida</taxon>
        <taxon>Acari</taxon>
        <taxon>Acariformes</taxon>
        <taxon>Trombidiformes</taxon>
        <taxon>Prostigmata</taxon>
        <taxon>Eupodina</taxon>
        <taxon>Eriophyoidea</taxon>
        <taxon>Eriophyidae</taxon>
        <taxon>Eriophyinae</taxon>
        <taxon>Aceriini</taxon>
        <taxon>Aceria</taxon>
    </lineage>
</organism>
<dbReference type="GO" id="GO:0006396">
    <property type="term" value="P:RNA processing"/>
    <property type="evidence" value="ECO:0007669"/>
    <property type="project" value="InterPro"/>
</dbReference>
<dbReference type="InterPro" id="IPR002501">
    <property type="entry name" value="PsdUridine_synth_N"/>
</dbReference>
<protein>
    <submittedName>
        <fullName evidence="3">Putative tRNA pseudouridine synthase 2</fullName>
    </submittedName>
</protein>
<dbReference type="InterPro" id="IPR039048">
    <property type="entry name" value="Trub2"/>
</dbReference>
<dbReference type="Pfam" id="PF01509">
    <property type="entry name" value="TruB_N"/>
    <property type="match status" value="1"/>
</dbReference>
<dbReference type="InterPro" id="IPR020103">
    <property type="entry name" value="PsdUridine_synth_cat_dom_sf"/>
</dbReference>
<dbReference type="SUPFAM" id="SSF55120">
    <property type="entry name" value="Pseudouridine synthase"/>
    <property type="match status" value="1"/>
</dbReference>
<accession>A0A6G1SLX5</accession>
<dbReference type="GO" id="GO:0003723">
    <property type="term" value="F:RNA binding"/>
    <property type="evidence" value="ECO:0007669"/>
    <property type="project" value="InterPro"/>
</dbReference>
<dbReference type="GO" id="GO:0009982">
    <property type="term" value="F:pseudouridine synthase activity"/>
    <property type="evidence" value="ECO:0007669"/>
    <property type="project" value="InterPro"/>
</dbReference>
<evidence type="ECO:0000256" key="1">
    <source>
        <dbReference type="ARBA" id="ARBA00008999"/>
    </source>
</evidence>
<dbReference type="Gene3D" id="3.30.2350.10">
    <property type="entry name" value="Pseudouridine synthase"/>
    <property type="match status" value="1"/>
</dbReference>
<dbReference type="GO" id="GO:0001522">
    <property type="term" value="P:pseudouridine synthesis"/>
    <property type="evidence" value="ECO:0007669"/>
    <property type="project" value="InterPro"/>
</dbReference>